<evidence type="ECO:0000313" key="2">
    <source>
        <dbReference type="EMBL" id="CUS55427.1"/>
    </source>
</evidence>
<evidence type="ECO:0000259" key="1">
    <source>
        <dbReference type="Pfam" id="PF13460"/>
    </source>
</evidence>
<dbReference type="Gene3D" id="3.90.25.10">
    <property type="entry name" value="UDP-galactose 4-epimerase, domain 1"/>
    <property type="match status" value="1"/>
</dbReference>
<dbReference type="AlphaFoldDB" id="A0A160TXW4"/>
<sequence length="285" mass="30819">MTQHLHNQTTHRGPVLVLGGTGKTGRRIVGRLRARGIDTRVGSRSGSPAFDWDEPSGWDAVLAGMSAVYISYTPDLAVPAAKQAIRHLVERAKAQGVQHLVLLSGRGEPDAQACERIVQESGLDWTIVRASWFNQNFSEGDFLPLVLSGDITLPAGHVPEPFVDAEDIADVAVAALTETGHIGEVYEVTGPRLMTFDELASELSRATGRKISFVRVPANEFLQGFRQAGAPEDMIWLLDYLFSTILDGRNAQLCDGVERALGRPPKDFSDFANEVAASGLWSAAA</sequence>
<reference evidence="2" key="1">
    <citation type="submission" date="2015-10" db="EMBL/GenBank/DDBJ databases">
        <authorList>
            <person name="Gilbert D.G."/>
        </authorList>
    </citation>
    <scope>NUCLEOTIDE SEQUENCE</scope>
</reference>
<dbReference type="PANTHER" id="PTHR43162">
    <property type="match status" value="1"/>
</dbReference>
<gene>
    <name evidence="2" type="ORF">MGWOODY_Hyp1674</name>
</gene>
<dbReference type="Gene3D" id="3.40.50.720">
    <property type="entry name" value="NAD(P)-binding Rossmann-like Domain"/>
    <property type="match status" value="1"/>
</dbReference>
<dbReference type="InterPro" id="IPR036291">
    <property type="entry name" value="NAD(P)-bd_dom_sf"/>
</dbReference>
<feature type="domain" description="NAD(P)-binding" evidence="1">
    <location>
        <begin position="19"/>
        <end position="178"/>
    </location>
</feature>
<protein>
    <submittedName>
        <fullName evidence="2">Mlr3941 protein</fullName>
    </submittedName>
</protein>
<proteinExistence type="predicted"/>
<name>A0A160TXW4_9ZZZZ</name>
<dbReference type="InterPro" id="IPR051604">
    <property type="entry name" value="Ergot_Alk_Oxidoreductase"/>
</dbReference>
<dbReference type="SUPFAM" id="SSF51735">
    <property type="entry name" value="NAD(P)-binding Rossmann-fold domains"/>
    <property type="match status" value="1"/>
</dbReference>
<dbReference type="Pfam" id="PF13460">
    <property type="entry name" value="NAD_binding_10"/>
    <property type="match status" value="1"/>
</dbReference>
<organism evidence="2">
    <name type="scientific">hydrothermal vent metagenome</name>
    <dbReference type="NCBI Taxonomy" id="652676"/>
    <lineage>
        <taxon>unclassified sequences</taxon>
        <taxon>metagenomes</taxon>
        <taxon>ecological metagenomes</taxon>
    </lineage>
</organism>
<dbReference type="PANTHER" id="PTHR43162:SF1">
    <property type="entry name" value="PRESTALK A DIFFERENTIATION PROTEIN A"/>
    <property type="match status" value="1"/>
</dbReference>
<accession>A0A160TXW4</accession>
<dbReference type="EMBL" id="CZQD01000001">
    <property type="protein sequence ID" value="CUS55427.1"/>
    <property type="molecule type" value="Genomic_DNA"/>
</dbReference>
<dbReference type="InterPro" id="IPR016040">
    <property type="entry name" value="NAD(P)-bd_dom"/>
</dbReference>